<accession>A0A7L8AFG6</accession>
<dbReference type="RefSeq" id="WP_088354194.1">
    <property type="nucleotide sequence ID" value="NZ_CP061813.1"/>
</dbReference>
<evidence type="ECO:0000313" key="1">
    <source>
        <dbReference type="EMBL" id="QOD60751.1"/>
    </source>
</evidence>
<reference evidence="1 2" key="1">
    <citation type="journal article" date="2016" name="Int. J. Syst. Evol. Microbiol.">
        <title>Polaribacter haliotis sp. nov., isolated from the gut of abalone Haliotis discus hannai.</title>
        <authorList>
            <person name="Kim Y.O."/>
            <person name="Park I.S."/>
            <person name="Park S."/>
            <person name="Nam B.H."/>
            <person name="Park J.M."/>
            <person name="Kim D.G."/>
            <person name="Yoon J.H."/>
        </authorList>
    </citation>
    <scope>NUCLEOTIDE SEQUENCE [LARGE SCALE GENOMIC DNA]</scope>
    <source>
        <strain evidence="1 2">KCTC 52418</strain>
    </source>
</reference>
<dbReference type="OrthoDB" id="1202222at2"/>
<sequence>MRKIILFIFTASIFITSSKFTAQEKYGEYLKVIANTLPEVYVKSTDNLFFTVQIAAFTNKNSELEKINNIVIAREEDNLFKYRLGEFPTYEEAVEYKRIVLSVCNDAFIVSIKNGKRIHIKEALKKPSANL</sequence>
<proteinExistence type="predicted"/>
<dbReference type="AlphaFoldDB" id="A0A7L8AFG6"/>
<name>A0A7L8AFG6_9FLAO</name>
<gene>
    <name evidence="1" type="ORF">H9I45_15640</name>
</gene>
<dbReference type="KEGG" id="phal:H9I45_15640"/>
<organism evidence="1 2">
    <name type="scientific">Polaribacter haliotis</name>
    <dbReference type="NCBI Taxonomy" id="1888915"/>
    <lineage>
        <taxon>Bacteria</taxon>
        <taxon>Pseudomonadati</taxon>
        <taxon>Bacteroidota</taxon>
        <taxon>Flavobacteriia</taxon>
        <taxon>Flavobacteriales</taxon>
        <taxon>Flavobacteriaceae</taxon>
    </lineage>
</organism>
<evidence type="ECO:0000313" key="2">
    <source>
        <dbReference type="Proteomes" id="UP000516764"/>
    </source>
</evidence>
<dbReference type="EMBL" id="CP061813">
    <property type="protein sequence ID" value="QOD60751.1"/>
    <property type="molecule type" value="Genomic_DNA"/>
</dbReference>
<evidence type="ECO:0008006" key="3">
    <source>
        <dbReference type="Google" id="ProtNLM"/>
    </source>
</evidence>
<protein>
    <recommendedName>
        <fullName evidence="3">SPOR domain-containing protein</fullName>
    </recommendedName>
</protein>
<dbReference type="Proteomes" id="UP000516764">
    <property type="component" value="Chromosome"/>
</dbReference>
<keyword evidence="2" id="KW-1185">Reference proteome</keyword>